<reference evidence="2" key="1">
    <citation type="journal article" date="2020" name="Stud. Mycol.">
        <title>101 Dothideomycetes genomes: a test case for predicting lifestyles and emergence of pathogens.</title>
        <authorList>
            <person name="Haridas S."/>
            <person name="Albert R."/>
            <person name="Binder M."/>
            <person name="Bloem J."/>
            <person name="Labutti K."/>
            <person name="Salamov A."/>
            <person name="Andreopoulos B."/>
            <person name="Baker S."/>
            <person name="Barry K."/>
            <person name="Bills G."/>
            <person name="Bluhm B."/>
            <person name="Cannon C."/>
            <person name="Castanera R."/>
            <person name="Culley D."/>
            <person name="Daum C."/>
            <person name="Ezra D."/>
            <person name="Gonzalez J."/>
            <person name="Henrissat B."/>
            <person name="Kuo A."/>
            <person name="Liang C."/>
            <person name="Lipzen A."/>
            <person name="Lutzoni F."/>
            <person name="Magnuson J."/>
            <person name="Mondo S."/>
            <person name="Nolan M."/>
            <person name="Ohm R."/>
            <person name="Pangilinan J."/>
            <person name="Park H.-J."/>
            <person name="Ramirez L."/>
            <person name="Alfaro M."/>
            <person name="Sun H."/>
            <person name="Tritt A."/>
            <person name="Yoshinaga Y."/>
            <person name="Zwiers L.-H."/>
            <person name="Turgeon B."/>
            <person name="Goodwin S."/>
            <person name="Spatafora J."/>
            <person name="Crous P."/>
            <person name="Grigoriev I."/>
        </authorList>
    </citation>
    <scope>NUCLEOTIDE SEQUENCE</scope>
    <source>
        <strain evidence="2">CBS 130266</strain>
    </source>
</reference>
<dbReference type="Proteomes" id="UP000800235">
    <property type="component" value="Unassembled WGS sequence"/>
</dbReference>
<comment type="caution">
    <text evidence="2">The sequence shown here is derived from an EMBL/GenBank/DDBJ whole genome shotgun (WGS) entry which is preliminary data.</text>
</comment>
<keyword evidence="3" id="KW-1185">Reference proteome</keyword>
<accession>A0A9P4NPB0</accession>
<name>A0A9P4NPB0_9PEZI</name>
<evidence type="ECO:0000313" key="2">
    <source>
        <dbReference type="EMBL" id="KAF2428864.1"/>
    </source>
</evidence>
<evidence type="ECO:0000256" key="1">
    <source>
        <dbReference type="SAM" id="MobiDB-lite"/>
    </source>
</evidence>
<protein>
    <submittedName>
        <fullName evidence="2">Uncharacterized protein</fullName>
    </submittedName>
</protein>
<evidence type="ECO:0000313" key="3">
    <source>
        <dbReference type="Proteomes" id="UP000800235"/>
    </source>
</evidence>
<proteinExistence type="predicted"/>
<feature type="region of interest" description="Disordered" evidence="1">
    <location>
        <begin position="85"/>
        <end position="115"/>
    </location>
</feature>
<dbReference type="EMBL" id="MU007052">
    <property type="protein sequence ID" value="KAF2428864.1"/>
    <property type="molecule type" value="Genomic_DNA"/>
</dbReference>
<sequence>MTLIQSFRKPLLTSLRLRPQTRLTRSNLLVACVNFREFPKSDRWLHAYHTSSSKLQDNHLQSSHSTFQATPEHAKTVVLDKKGSATIEPAPEPDNLKQDVNASPDHGGVGRNSTIDRYYPEHSVKTLSKNHDDEPPDIRRLREIADWMEPSREKRIGTIDIFPFPFFRTSPPRLDPRDLALYTELLNKSAGTRMVILLLCLAVMTFVEAMDREKENGRWDIIWSAETWERLVLAIKGWGKTEPNMLEYDNKDAEGALSAPDHSIGKYVFGTVGEGVPGTPRPERIWCDSRLAGIFVVAMAFKHLVGHLRYTRPRRFHRIAKVAAIVTLYMMSKDVFFGPHLQPRHHRQGPASKLEKEWKSEVVQERAIDKEKVRVDNSEGRRLSTLSLAILYGLVLLWV</sequence>
<dbReference type="AlphaFoldDB" id="A0A9P4NPB0"/>
<organism evidence="2 3">
    <name type="scientific">Tothia fuscella</name>
    <dbReference type="NCBI Taxonomy" id="1048955"/>
    <lineage>
        <taxon>Eukaryota</taxon>
        <taxon>Fungi</taxon>
        <taxon>Dikarya</taxon>
        <taxon>Ascomycota</taxon>
        <taxon>Pezizomycotina</taxon>
        <taxon>Dothideomycetes</taxon>
        <taxon>Pleosporomycetidae</taxon>
        <taxon>Venturiales</taxon>
        <taxon>Cylindrosympodiaceae</taxon>
        <taxon>Tothia</taxon>
    </lineage>
</organism>
<gene>
    <name evidence="2" type="ORF">EJ08DRAFT_662251</name>
</gene>